<reference evidence="3 4" key="1">
    <citation type="submission" date="2023-07" db="EMBL/GenBank/DDBJ databases">
        <title>Comparative genomics of wheat-associated soil bacteria to identify genetic determinants of phenazine resistance.</title>
        <authorList>
            <person name="Mouncey N."/>
        </authorList>
    </citation>
    <scope>NUCLEOTIDE SEQUENCE [LARGE SCALE GENOMIC DNA]</scope>
    <source>
        <strain evidence="3 4">V2I4</strain>
    </source>
</reference>
<name>A0ABU0T3X4_9ACTN</name>
<sequence>MPTRLPTAPSVAIDVTIITVTWRGVIPIALSMPRSRRRSRVLSTTVLKTPSAATVPSTRVKSVEAPTTVTAVAFTGDALLAPSITRRLVERFAGGAARAPPSTATSPRSRPANARC</sequence>
<feature type="transmembrane region" description="Helical" evidence="2">
    <location>
        <begin position="12"/>
        <end position="30"/>
    </location>
</feature>
<organism evidence="3 4">
    <name type="scientific">Streptomyces umbrinus</name>
    <dbReference type="NCBI Taxonomy" id="67370"/>
    <lineage>
        <taxon>Bacteria</taxon>
        <taxon>Bacillati</taxon>
        <taxon>Actinomycetota</taxon>
        <taxon>Actinomycetes</taxon>
        <taxon>Kitasatosporales</taxon>
        <taxon>Streptomycetaceae</taxon>
        <taxon>Streptomyces</taxon>
        <taxon>Streptomyces phaeochromogenes group</taxon>
    </lineage>
</organism>
<evidence type="ECO:0000313" key="4">
    <source>
        <dbReference type="Proteomes" id="UP001230328"/>
    </source>
</evidence>
<keyword evidence="2" id="KW-0812">Transmembrane</keyword>
<keyword evidence="2" id="KW-0472">Membrane</keyword>
<dbReference type="EMBL" id="JAUSZI010000002">
    <property type="protein sequence ID" value="MDQ1030496.1"/>
    <property type="molecule type" value="Genomic_DNA"/>
</dbReference>
<protein>
    <submittedName>
        <fullName evidence="3">Uncharacterized protein</fullName>
    </submittedName>
</protein>
<evidence type="ECO:0000256" key="2">
    <source>
        <dbReference type="SAM" id="Phobius"/>
    </source>
</evidence>
<proteinExistence type="predicted"/>
<feature type="region of interest" description="Disordered" evidence="1">
    <location>
        <begin position="94"/>
        <end position="116"/>
    </location>
</feature>
<comment type="caution">
    <text evidence="3">The sequence shown here is derived from an EMBL/GenBank/DDBJ whole genome shotgun (WGS) entry which is preliminary data.</text>
</comment>
<evidence type="ECO:0000256" key="1">
    <source>
        <dbReference type="SAM" id="MobiDB-lite"/>
    </source>
</evidence>
<keyword evidence="4" id="KW-1185">Reference proteome</keyword>
<keyword evidence="2" id="KW-1133">Transmembrane helix</keyword>
<accession>A0ABU0T3X4</accession>
<evidence type="ECO:0000313" key="3">
    <source>
        <dbReference type="EMBL" id="MDQ1030496.1"/>
    </source>
</evidence>
<gene>
    <name evidence="3" type="ORF">QF035_008078</name>
</gene>
<dbReference type="Proteomes" id="UP001230328">
    <property type="component" value="Unassembled WGS sequence"/>
</dbReference>